<sequence length="260" mass="29660">MISFFSPAQLVHLREQRRHSACLIFLSGPSASEVSTSQLRAMDIIAVNGSARYLLDQDIKPFIYLVTDGRFARQRLEEFQRHVTESAFTFINQEVFDAAPADLQRWLAERCFIIKELYKREKSGPLKKLKYAFFCARHPSVMMDVPFSRKKRMKGFSKDITVGYCNCKTVAYAAIQLAYSLSYGKIICAGFDLTSGGQRFYERPGEAAMPSEISQDTQKIIAVLRFMREKINPPIFTLSTTTVIPYDIIPLIEHTGEEVK</sequence>
<dbReference type="EMBL" id="FOGC01000010">
    <property type="protein sequence ID" value="SER05115.1"/>
    <property type="molecule type" value="Genomic_DNA"/>
</dbReference>
<keyword evidence="1" id="KW-0808">Transferase</keyword>
<evidence type="ECO:0000313" key="1">
    <source>
        <dbReference type="EMBL" id="SER05115.1"/>
    </source>
</evidence>
<dbReference type="Gene3D" id="3.90.1480.10">
    <property type="entry name" value="Alpha-2,3-sialyltransferase"/>
    <property type="match status" value="1"/>
</dbReference>
<dbReference type="Proteomes" id="UP000242515">
    <property type="component" value="Unassembled WGS sequence"/>
</dbReference>
<dbReference type="GO" id="GO:0016740">
    <property type="term" value="F:transferase activity"/>
    <property type="evidence" value="ECO:0007669"/>
    <property type="project" value="UniProtKB-KW"/>
</dbReference>
<dbReference type="NCBIfam" id="TIGR04437">
    <property type="entry name" value="WaaZ_KDO_III"/>
    <property type="match status" value="1"/>
</dbReference>
<organism evidence="1 2">
    <name type="scientific">Rosenbergiella nectarea</name>
    <dbReference type="NCBI Taxonomy" id="988801"/>
    <lineage>
        <taxon>Bacteria</taxon>
        <taxon>Pseudomonadati</taxon>
        <taxon>Pseudomonadota</taxon>
        <taxon>Gammaproteobacteria</taxon>
        <taxon>Enterobacterales</taxon>
        <taxon>Erwiniaceae</taxon>
        <taxon>Rosenbergiella</taxon>
    </lineage>
</organism>
<keyword evidence="2" id="KW-1185">Reference proteome</keyword>
<evidence type="ECO:0000313" key="2">
    <source>
        <dbReference type="Proteomes" id="UP000242515"/>
    </source>
</evidence>
<dbReference type="OrthoDB" id="6555425at2"/>
<dbReference type="STRING" id="988801.SAMN05216522_110125"/>
<dbReference type="AlphaFoldDB" id="A0A1H9L1T1"/>
<dbReference type="InterPro" id="IPR031026">
    <property type="entry name" value="WaaZ_KDO_III"/>
</dbReference>
<proteinExistence type="predicted"/>
<dbReference type="RefSeq" id="WP_092677326.1">
    <property type="nucleotide sequence ID" value="NZ_FOGC01000010.1"/>
</dbReference>
<name>A0A1H9L1T1_9GAMM</name>
<gene>
    <name evidence="1" type="ORF">SAMN05216522_110125</name>
</gene>
<reference evidence="2" key="1">
    <citation type="submission" date="2016-10" db="EMBL/GenBank/DDBJ databases">
        <authorList>
            <person name="Varghese N."/>
            <person name="Submissions S."/>
        </authorList>
    </citation>
    <scope>NUCLEOTIDE SEQUENCE [LARGE SCALE GENOMIC DNA]</scope>
    <source>
        <strain evidence="2">8N4</strain>
    </source>
</reference>
<protein>
    <submittedName>
        <fullName evidence="1">KDO transferase-3</fullName>
    </submittedName>
</protein>
<accession>A0A1H9L1T1</accession>